<dbReference type="GO" id="GO:0005829">
    <property type="term" value="C:cytosol"/>
    <property type="evidence" value="ECO:0007669"/>
    <property type="project" value="UniProtKB-ARBA"/>
</dbReference>
<dbReference type="STRING" id="144026.SAMN04488568_103141"/>
<evidence type="ECO:0000259" key="1">
    <source>
        <dbReference type="PROSITE" id="PS51857"/>
    </source>
</evidence>
<reference evidence="2 3" key="1">
    <citation type="submission" date="2016-10" db="EMBL/GenBank/DDBJ databases">
        <authorList>
            <person name="de Groot N.N."/>
        </authorList>
    </citation>
    <scope>NUCLEOTIDE SEQUENCE [LARGE SCALE GENOMIC DNA]</scope>
    <source>
        <strain evidence="2 3">DSM 16077</strain>
    </source>
</reference>
<sequence>MVLAHDVIEDTVIVRLEGRIKWYDPARGYGFIDASDGSGDILIHASCLRRYGHGPALPDAKVVCHAVKGEKGRQAVEILEMTGGDDEAEIRPRRFHPHAVLNTPFHAAVVKWFDALRGYGFVTCEAVDGDIFLHAATLRRAGLEDVQPGETLHIRCVEGPKGALAAEIRAGAAD</sequence>
<dbReference type="InterPro" id="IPR050181">
    <property type="entry name" value="Cold_shock_domain"/>
</dbReference>
<feature type="domain" description="CSD" evidence="1">
    <location>
        <begin position="105"/>
        <end position="170"/>
    </location>
</feature>
<keyword evidence="2" id="KW-0238">DNA-binding</keyword>
<dbReference type="Gene3D" id="2.40.50.140">
    <property type="entry name" value="Nucleic acid-binding proteins"/>
    <property type="match status" value="2"/>
</dbReference>
<dbReference type="EMBL" id="FNHG01000003">
    <property type="protein sequence ID" value="SDL94907.1"/>
    <property type="molecule type" value="Genomic_DNA"/>
</dbReference>
<dbReference type="InterPro" id="IPR012340">
    <property type="entry name" value="NA-bd_OB-fold"/>
</dbReference>
<dbReference type="InterPro" id="IPR002059">
    <property type="entry name" value="CSP_DNA-bd"/>
</dbReference>
<organism evidence="2 3">
    <name type="scientific">Maricaulis salignorans</name>
    <dbReference type="NCBI Taxonomy" id="144026"/>
    <lineage>
        <taxon>Bacteria</taxon>
        <taxon>Pseudomonadati</taxon>
        <taxon>Pseudomonadota</taxon>
        <taxon>Alphaproteobacteria</taxon>
        <taxon>Maricaulales</taxon>
        <taxon>Maricaulaceae</taxon>
        <taxon>Maricaulis</taxon>
    </lineage>
</organism>
<dbReference type="PRINTS" id="PR00050">
    <property type="entry name" value="COLDSHOCK"/>
</dbReference>
<dbReference type="PROSITE" id="PS51857">
    <property type="entry name" value="CSD_2"/>
    <property type="match status" value="1"/>
</dbReference>
<protein>
    <submittedName>
        <fullName evidence="2">Cold-shock DNA-binding protein family</fullName>
    </submittedName>
</protein>
<dbReference type="InterPro" id="IPR011129">
    <property type="entry name" value="CSD"/>
</dbReference>
<accession>A0A1G9P9M6</accession>
<dbReference type="AlphaFoldDB" id="A0A1G9P9M6"/>
<proteinExistence type="predicted"/>
<evidence type="ECO:0000313" key="2">
    <source>
        <dbReference type="EMBL" id="SDL94907.1"/>
    </source>
</evidence>
<dbReference type="CDD" id="cd04458">
    <property type="entry name" value="CSP_CDS"/>
    <property type="match status" value="2"/>
</dbReference>
<dbReference type="GO" id="GO:0003677">
    <property type="term" value="F:DNA binding"/>
    <property type="evidence" value="ECO:0007669"/>
    <property type="project" value="UniProtKB-KW"/>
</dbReference>
<dbReference type="PANTHER" id="PTHR11544">
    <property type="entry name" value="COLD SHOCK DOMAIN CONTAINING PROTEINS"/>
    <property type="match status" value="1"/>
</dbReference>
<dbReference type="RefSeq" id="WP_091767294.1">
    <property type="nucleotide sequence ID" value="NZ_FNHG01000003.1"/>
</dbReference>
<gene>
    <name evidence="2" type="ORF">SAMN04488568_103141</name>
</gene>
<dbReference type="SMART" id="SM00357">
    <property type="entry name" value="CSP"/>
    <property type="match status" value="2"/>
</dbReference>
<dbReference type="Proteomes" id="UP000199759">
    <property type="component" value="Unassembled WGS sequence"/>
</dbReference>
<name>A0A1G9P9M6_9PROT</name>
<evidence type="ECO:0000313" key="3">
    <source>
        <dbReference type="Proteomes" id="UP000199759"/>
    </source>
</evidence>
<dbReference type="SUPFAM" id="SSF50249">
    <property type="entry name" value="Nucleic acid-binding proteins"/>
    <property type="match status" value="2"/>
</dbReference>
<keyword evidence="3" id="KW-1185">Reference proteome</keyword>
<dbReference type="Pfam" id="PF00313">
    <property type="entry name" value="CSD"/>
    <property type="match status" value="2"/>
</dbReference>